<dbReference type="InterPro" id="IPR000515">
    <property type="entry name" value="MetI-like"/>
</dbReference>
<evidence type="ECO:0000256" key="1">
    <source>
        <dbReference type="ARBA" id="ARBA00004651"/>
    </source>
</evidence>
<dbReference type="EMBL" id="DVOT01000090">
    <property type="protein sequence ID" value="HIV27328.1"/>
    <property type="molecule type" value="Genomic_DNA"/>
</dbReference>
<dbReference type="CDD" id="cd06261">
    <property type="entry name" value="TM_PBP2"/>
    <property type="match status" value="1"/>
</dbReference>
<evidence type="ECO:0000313" key="9">
    <source>
        <dbReference type="EMBL" id="HIV27328.1"/>
    </source>
</evidence>
<feature type="transmembrane region" description="Helical" evidence="7">
    <location>
        <begin position="82"/>
        <end position="102"/>
    </location>
</feature>
<dbReference type="AlphaFoldDB" id="A0A9D1TCL8"/>
<dbReference type="GO" id="GO:0055085">
    <property type="term" value="P:transmembrane transport"/>
    <property type="evidence" value="ECO:0007669"/>
    <property type="project" value="InterPro"/>
</dbReference>
<dbReference type="Gene3D" id="1.10.3720.10">
    <property type="entry name" value="MetI-like"/>
    <property type="match status" value="1"/>
</dbReference>
<protein>
    <submittedName>
        <fullName evidence="9">Carbohydrate ABC transporter permease</fullName>
    </submittedName>
</protein>
<keyword evidence="2 7" id="KW-0813">Transport</keyword>
<feature type="transmembrane region" description="Helical" evidence="7">
    <location>
        <begin position="51"/>
        <end position="70"/>
    </location>
</feature>
<evidence type="ECO:0000256" key="4">
    <source>
        <dbReference type="ARBA" id="ARBA00022692"/>
    </source>
</evidence>
<keyword evidence="4 7" id="KW-0812">Transmembrane</keyword>
<name>A0A9D1TCL8_9FIRM</name>
<reference evidence="9" key="2">
    <citation type="journal article" date="2021" name="PeerJ">
        <title>Extensive microbial diversity within the chicken gut microbiome revealed by metagenomics and culture.</title>
        <authorList>
            <person name="Gilroy R."/>
            <person name="Ravi A."/>
            <person name="Getino M."/>
            <person name="Pursley I."/>
            <person name="Horton D.L."/>
            <person name="Alikhan N.F."/>
            <person name="Baker D."/>
            <person name="Gharbi K."/>
            <person name="Hall N."/>
            <person name="Watson M."/>
            <person name="Adriaenssens E.M."/>
            <person name="Foster-Nyarko E."/>
            <person name="Jarju S."/>
            <person name="Secka A."/>
            <person name="Antonio M."/>
            <person name="Oren A."/>
            <person name="Chaudhuri R.R."/>
            <person name="La Ragione R."/>
            <person name="Hildebrand F."/>
            <person name="Pallen M.J."/>
        </authorList>
    </citation>
    <scope>NUCLEOTIDE SEQUENCE</scope>
    <source>
        <strain evidence="9">CHK183-6373</strain>
    </source>
</reference>
<organism evidence="9 10">
    <name type="scientific">Candidatus Ornithocaccomicrobium faecavium</name>
    <dbReference type="NCBI Taxonomy" id="2840890"/>
    <lineage>
        <taxon>Bacteria</taxon>
        <taxon>Bacillati</taxon>
        <taxon>Bacillota</taxon>
        <taxon>Clostridia</taxon>
        <taxon>Candidatus Ornithocaccomicrobium</taxon>
    </lineage>
</organism>
<evidence type="ECO:0000313" key="10">
    <source>
        <dbReference type="Proteomes" id="UP000886884"/>
    </source>
</evidence>
<dbReference type="Pfam" id="PF00528">
    <property type="entry name" value="BPD_transp_1"/>
    <property type="match status" value="1"/>
</dbReference>
<keyword evidence="5 7" id="KW-1133">Transmembrane helix</keyword>
<dbReference type="GO" id="GO:0005886">
    <property type="term" value="C:plasma membrane"/>
    <property type="evidence" value="ECO:0007669"/>
    <property type="project" value="UniProtKB-SubCell"/>
</dbReference>
<feature type="transmembrane region" description="Helical" evidence="7">
    <location>
        <begin position="114"/>
        <end position="135"/>
    </location>
</feature>
<accession>A0A9D1TCL8</accession>
<feature type="transmembrane region" description="Helical" evidence="7">
    <location>
        <begin position="156"/>
        <end position="178"/>
    </location>
</feature>
<proteinExistence type="inferred from homology"/>
<reference evidence="9" key="1">
    <citation type="submission" date="2020-10" db="EMBL/GenBank/DDBJ databases">
        <authorList>
            <person name="Gilroy R."/>
        </authorList>
    </citation>
    <scope>NUCLEOTIDE SEQUENCE</scope>
    <source>
        <strain evidence="9">CHK183-6373</strain>
    </source>
</reference>
<gene>
    <name evidence="9" type="ORF">IAA64_05125</name>
</gene>
<feature type="domain" description="ABC transmembrane type-1" evidence="8">
    <location>
        <begin position="47"/>
        <end position="236"/>
    </location>
</feature>
<evidence type="ECO:0000256" key="7">
    <source>
        <dbReference type="RuleBase" id="RU363032"/>
    </source>
</evidence>
<dbReference type="PROSITE" id="PS50928">
    <property type="entry name" value="ABC_TM1"/>
    <property type="match status" value="1"/>
</dbReference>
<sequence length="270" mass="30370">YPLLFVISASISDPNLVATGEVVLLPKGIDFSGYRLIFTNENIVTGYRNSLYYTIVGTILNLIVTFSAAYGLSRKELPGRTAINVILAITMWFGGGLIPTYLVVLGLNLVNTPYTLLIIGLFSVYNMLICRSFINSSIPEELQEAARIDGADYFRIFFRIITPLSTPVIAVIAMYYAIGHWNDYFTALIYLNDRKYMPLQIFLREILIENQSMSFSMNDIKSIRSALERAQISRVMKYGLCVVGSLPMLLLYPFVQRYFVKGVMIGAIKG</sequence>
<feature type="non-terminal residue" evidence="9">
    <location>
        <position position="1"/>
    </location>
</feature>
<dbReference type="Proteomes" id="UP000886884">
    <property type="component" value="Unassembled WGS sequence"/>
</dbReference>
<evidence type="ECO:0000256" key="3">
    <source>
        <dbReference type="ARBA" id="ARBA00022475"/>
    </source>
</evidence>
<keyword evidence="3" id="KW-1003">Cell membrane</keyword>
<evidence type="ECO:0000256" key="6">
    <source>
        <dbReference type="ARBA" id="ARBA00023136"/>
    </source>
</evidence>
<comment type="similarity">
    <text evidence="7">Belongs to the binding-protein-dependent transport system permease family.</text>
</comment>
<dbReference type="SUPFAM" id="SSF161098">
    <property type="entry name" value="MetI-like"/>
    <property type="match status" value="1"/>
</dbReference>
<comment type="subcellular location">
    <subcellularLocation>
        <location evidence="1 7">Cell membrane</location>
        <topology evidence="1 7">Multi-pass membrane protein</topology>
    </subcellularLocation>
</comment>
<keyword evidence="6 7" id="KW-0472">Membrane</keyword>
<feature type="transmembrane region" description="Helical" evidence="7">
    <location>
        <begin position="235"/>
        <end position="255"/>
    </location>
</feature>
<evidence type="ECO:0000256" key="5">
    <source>
        <dbReference type="ARBA" id="ARBA00022989"/>
    </source>
</evidence>
<comment type="caution">
    <text evidence="9">The sequence shown here is derived from an EMBL/GenBank/DDBJ whole genome shotgun (WGS) entry which is preliminary data.</text>
</comment>
<dbReference type="InterPro" id="IPR035906">
    <property type="entry name" value="MetI-like_sf"/>
</dbReference>
<evidence type="ECO:0000256" key="2">
    <source>
        <dbReference type="ARBA" id="ARBA00022448"/>
    </source>
</evidence>
<dbReference type="PANTHER" id="PTHR43744">
    <property type="entry name" value="ABC TRANSPORTER PERMEASE PROTEIN MG189-RELATED-RELATED"/>
    <property type="match status" value="1"/>
</dbReference>
<dbReference type="PANTHER" id="PTHR43744:SF9">
    <property type="entry name" value="POLYGALACTURONAN_RHAMNOGALACTURONAN TRANSPORT SYSTEM PERMEASE PROTEIN YTCP"/>
    <property type="match status" value="1"/>
</dbReference>
<evidence type="ECO:0000259" key="8">
    <source>
        <dbReference type="PROSITE" id="PS50928"/>
    </source>
</evidence>